<dbReference type="SUPFAM" id="SSF55729">
    <property type="entry name" value="Acyl-CoA N-acyltransferases (Nat)"/>
    <property type="match status" value="1"/>
</dbReference>
<dbReference type="RefSeq" id="WP_202998717.1">
    <property type="nucleotide sequence ID" value="NZ_JADWYU010000142.1"/>
</dbReference>
<gene>
    <name evidence="3" type="ORF">I7412_03295</name>
</gene>
<sequence>MKDEQVLPDAIVHRDGMTLVPTLSTRGAGRVKVHLYDDDPDRLDHNRQAAHALAGTLRPRLGTAACAVVSYLRPGTPAAASTVRIQVAALTRDRTWPAPGDDITPLDDLPKKVAATFAAFATGADDGFPFLRGRLLAGGVGPVLTAVRDGEVVGAIGPMETLPDPLGCPRLLPQYFAVLPAWRGHGLGRALWRAAMYWGHTHGAAYQLLQTVVGGPSDRLLPVRRPHRPRQPPHPAHLTAGQCLNRRTRRPADVYQRHAVRPGRVAPPRHPEDRGPVQEARDNEPTCGRMSRRDFV</sequence>
<dbReference type="CDD" id="cd04301">
    <property type="entry name" value="NAT_SF"/>
    <property type="match status" value="1"/>
</dbReference>
<protein>
    <submittedName>
        <fullName evidence="3">GNAT family N-acetyltransferase</fullName>
    </submittedName>
</protein>
<comment type="caution">
    <text evidence="3">The sequence shown here is derived from an EMBL/GenBank/DDBJ whole genome shotgun (WGS) entry which is preliminary data.</text>
</comment>
<feature type="compositionally biased region" description="Basic and acidic residues" evidence="1">
    <location>
        <begin position="269"/>
        <end position="284"/>
    </location>
</feature>
<reference evidence="3" key="1">
    <citation type="submission" date="2020-12" db="EMBL/GenBank/DDBJ databases">
        <title>Genomic characterization of non-nitrogen-fixing Frankia strains.</title>
        <authorList>
            <person name="Carlos-Shanley C."/>
            <person name="Guerra T."/>
            <person name="Hahn D."/>
        </authorList>
    </citation>
    <scope>NUCLEOTIDE SEQUENCE</scope>
    <source>
        <strain evidence="3">CN6</strain>
    </source>
</reference>
<dbReference type="AlphaFoldDB" id="A0A937RC10"/>
<proteinExistence type="predicted"/>
<keyword evidence="4" id="KW-1185">Reference proteome</keyword>
<evidence type="ECO:0000256" key="1">
    <source>
        <dbReference type="SAM" id="MobiDB-lite"/>
    </source>
</evidence>
<dbReference type="InterPro" id="IPR016181">
    <property type="entry name" value="Acyl_CoA_acyltransferase"/>
</dbReference>
<dbReference type="Gene3D" id="3.40.630.30">
    <property type="match status" value="1"/>
</dbReference>
<dbReference type="GO" id="GO:0016747">
    <property type="term" value="F:acyltransferase activity, transferring groups other than amino-acyl groups"/>
    <property type="evidence" value="ECO:0007669"/>
    <property type="project" value="InterPro"/>
</dbReference>
<organism evidence="3 4">
    <name type="scientific">Frankia nepalensis</name>
    <dbReference type="NCBI Taxonomy" id="1836974"/>
    <lineage>
        <taxon>Bacteria</taxon>
        <taxon>Bacillati</taxon>
        <taxon>Actinomycetota</taxon>
        <taxon>Actinomycetes</taxon>
        <taxon>Frankiales</taxon>
        <taxon>Frankiaceae</taxon>
        <taxon>Frankia</taxon>
    </lineage>
</organism>
<accession>A0A937RC10</accession>
<evidence type="ECO:0000313" key="4">
    <source>
        <dbReference type="Proteomes" id="UP000604475"/>
    </source>
</evidence>
<evidence type="ECO:0000259" key="2">
    <source>
        <dbReference type="PROSITE" id="PS51186"/>
    </source>
</evidence>
<dbReference type="Proteomes" id="UP000604475">
    <property type="component" value="Unassembled WGS sequence"/>
</dbReference>
<name>A0A937RC10_9ACTN</name>
<dbReference type="InterPro" id="IPR000182">
    <property type="entry name" value="GNAT_dom"/>
</dbReference>
<dbReference type="Pfam" id="PF13508">
    <property type="entry name" value="Acetyltransf_7"/>
    <property type="match status" value="1"/>
</dbReference>
<dbReference type="EMBL" id="JAEACQ010000123">
    <property type="protein sequence ID" value="MBL7626215.1"/>
    <property type="molecule type" value="Genomic_DNA"/>
</dbReference>
<evidence type="ECO:0000313" key="3">
    <source>
        <dbReference type="EMBL" id="MBL7626215.1"/>
    </source>
</evidence>
<feature type="domain" description="N-acetyltransferase" evidence="2">
    <location>
        <begin position="93"/>
        <end position="284"/>
    </location>
</feature>
<feature type="region of interest" description="Disordered" evidence="1">
    <location>
        <begin position="223"/>
        <end position="296"/>
    </location>
</feature>
<dbReference type="PROSITE" id="PS51186">
    <property type="entry name" value="GNAT"/>
    <property type="match status" value="1"/>
</dbReference>